<dbReference type="OrthoDB" id="2967209at2"/>
<dbReference type="PATRIC" id="fig|1441095.3.peg.1223"/>
<evidence type="ECO:0008006" key="3">
    <source>
        <dbReference type="Google" id="ProtNLM"/>
    </source>
</evidence>
<proteinExistence type="predicted"/>
<dbReference type="InterPro" id="IPR024307">
    <property type="entry name" value="YmaF"/>
</dbReference>
<gene>
    <name evidence="1" type="ORF">AM592_05625</name>
</gene>
<keyword evidence="2" id="KW-1185">Reference proteome</keyword>
<evidence type="ECO:0000313" key="1">
    <source>
        <dbReference type="EMBL" id="ALC81133.1"/>
    </source>
</evidence>
<dbReference type="Pfam" id="PF12788">
    <property type="entry name" value="YmaF"/>
    <property type="match status" value="1"/>
</dbReference>
<dbReference type="RefSeq" id="WP_053602882.1">
    <property type="nucleotide sequence ID" value="NZ_CP012600.1"/>
</dbReference>
<name>A0A0M4G7R9_9BACI</name>
<dbReference type="STRING" id="1441095.AM592_05625"/>
<dbReference type="Proteomes" id="UP000067625">
    <property type="component" value="Chromosome"/>
</dbReference>
<reference evidence="1 2" key="2">
    <citation type="journal article" date="2016" name="Int. J. Syst. Evol. Microbiol.">
        <title>Bacillus gobiensis sp. nov., isolated from a soil sample.</title>
        <authorList>
            <person name="Liu B."/>
            <person name="Liu G.H."/>
            <person name="Cetin S."/>
            <person name="Schumann P."/>
            <person name="Pan Z.Z."/>
            <person name="Chen Q.Q."/>
        </authorList>
    </citation>
    <scope>NUCLEOTIDE SEQUENCE [LARGE SCALE GENOMIC DNA]</scope>
    <source>
        <strain evidence="1 2">FJAT-4402</strain>
    </source>
</reference>
<dbReference type="EMBL" id="CP012600">
    <property type="protein sequence ID" value="ALC81133.1"/>
    <property type="molecule type" value="Genomic_DNA"/>
</dbReference>
<sequence>MPLYQSDWERKPSHVHAYRIITSKEIGHYHLIEGFSQPSNGSNYDKHTHFFAGVVSFENGHYHRYYGISGPAIPSVDGTHYHLLSGSTYLAYNEPVDIPHGGVVYQEGEKERHRHSYRGKTFEIVGNEPLNW</sequence>
<protein>
    <recommendedName>
        <fullName evidence="3">YmaF family protein</fullName>
    </recommendedName>
</protein>
<evidence type="ECO:0000313" key="2">
    <source>
        <dbReference type="Proteomes" id="UP000067625"/>
    </source>
</evidence>
<accession>A0A0M4G7R9</accession>
<organism evidence="1 2">
    <name type="scientific">Bacillus gobiensis</name>
    <dbReference type="NCBI Taxonomy" id="1441095"/>
    <lineage>
        <taxon>Bacteria</taxon>
        <taxon>Bacillati</taxon>
        <taxon>Bacillota</taxon>
        <taxon>Bacilli</taxon>
        <taxon>Bacillales</taxon>
        <taxon>Bacillaceae</taxon>
        <taxon>Bacillus</taxon>
    </lineage>
</organism>
<reference evidence="2" key="1">
    <citation type="submission" date="2015-08" db="EMBL/GenBank/DDBJ databases">
        <title>Genome sequencing project for genomic taxonomy and phylogenomics of Bacillus-like bacteria.</title>
        <authorList>
            <person name="Liu B."/>
            <person name="Wang J."/>
            <person name="Zhu Y."/>
            <person name="Liu G."/>
            <person name="Chen Q."/>
            <person name="Chen Z."/>
            <person name="Lan J."/>
            <person name="Che J."/>
            <person name="Ge C."/>
            <person name="Shi H."/>
            <person name="Pan Z."/>
            <person name="Liu X."/>
        </authorList>
    </citation>
    <scope>NUCLEOTIDE SEQUENCE [LARGE SCALE GENOMIC DNA]</scope>
    <source>
        <strain evidence="2">FJAT-4402</strain>
    </source>
</reference>
<dbReference type="AlphaFoldDB" id="A0A0M4G7R9"/>